<dbReference type="PRINTS" id="PR00080">
    <property type="entry name" value="SDRFAMILY"/>
</dbReference>
<dbReference type="PANTHER" id="PTHR42760">
    <property type="entry name" value="SHORT-CHAIN DEHYDROGENASES/REDUCTASES FAMILY MEMBER"/>
    <property type="match status" value="1"/>
</dbReference>
<accession>A0A6I4NWS9</accession>
<evidence type="ECO:0000256" key="2">
    <source>
        <dbReference type="ARBA" id="ARBA00023002"/>
    </source>
</evidence>
<reference evidence="3 4" key="1">
    <citation type="submission" date="2019-12" db="EMBL/GenBank/DDBJ databases">
        <authorList>
            <person name="Kim Y.S."/>
        </authorList>
    </citation>
    <scope>NUCLEOTIDE SEQUENCE [LARGE SCALE GENOMIC DNA]</scope>
    <source>
        <strain evidence="3 4">MMS17-SY077</strain>
    </source>
</reference>
<dbReference type="FunFam" id="3.40.50.720:FF:000084">
    <property type="entry name" value="Short-chain dehydrogenase reductase"/>
    <property type="match status" value="1"/>
</dbReference>
<dbReference type="GO" id="GO:0030497">
    <property type="term" value="P:fatty acid elongation"/>
    <property type="evidence" value="ECO:0007669"/>
    <property type="project" value="TreeGrafter"/>
</dbReference>
<keyword evidence="4" id="KW-1185">Reference proteome</keyword>
<dbReference type="InterPro" id="IPR036291">
    <property type="entry name" value="NAD(P)-bd_dom_sf"/>
</dbReference>
<comment type="caution">
    <text evidence="3">The sequence shown here is derived from an EMBL/GenBank/DDBJ whole genome shotgun (WGS) entry which is preliminary data.</text>
</comment>
<dbReference type="PRINTS" id="PR00081">
    <property type="entry name" value="GDHRDH"/>
</dbReference>
<proteinExistence type="inferred from homology"/>
<dbReference type="RefSeq" id="WP_160422888.1">
    <property type="nucleotide sequence ID" value="NZ_WSTA01000008.1"/>
</dbReference>
<dbReference type="SUPFAM" id="SSF51735">
    <property type="entry name" value="NAD(P)-binding Rossmann-fold domains"/>
    <property type="match status" value="1"/>
</dbReference>
<sequence>MTARSIAIVTGANRGLGQSIALALGRSGHQVVAAHRPGSDITETTDLLTAEHIPHLTWAVDVADVDSLSESTLRLRAALLLSWDSDHVDVLVNNAGVGSFGMFDEVTSDEFDALVATNLRGTYFTSQALLPLLDGRGHIINVTTSLTRHVSPATSIYAASKAAIETFSRSLAGELGPRGIRVNTIAPGPTATDFNGGAMRDDADLRAELSTRTALGRVGHADEIGDAVAALASSRMRWVTGERIEVSGGAYL</sequence>
<dbReference type="PANTHER" id="PTHR42760:SF53">
    <property type="entry name" value="BLR4183 PROTEIN"/>
    <property type="match status" value="1"/>
</dbReference>
<dbReference type="Proteomes" id="UP000438182">
    <property type="component" value="Unassembled WGS sequence"/>
</dbReference>
<dbReference type="AlphaFoldDB" id="A0A6I4NWS9"/>
<protein>
    <submittedName>
        <fullName evidence="3">SDR family oxidoreductase</fullName>
    </submittedName>
</protein>
<evidence type="ECO:0000313" key="4">
    <source>
        <dbReference type="Proteomes" id="UP000438182"/>
    </source>
</evidence>
<evidence type="ECO:0000313" key="3">
    <source>
        <dbReference type="EMBL" id="MWB97542.1"/>
    </source>
</evidence>
<organism evidence="3 4">
    <name type="scientific">Agromyces seonyuensis</name>
    <dbReference type="NCBI Taxonomy" id="2662446"/>
    <lineage>
        <taxon>Bacteria</taxon>
        <taxon>Bacillati</taxon>
        <taxon>Actinomycetota</taxon>
        <taxon>Actinomycetes</taxon>
        <taxon>Micrococcales</taxon>
        <taxon>Microbacteriaceae</taxon>
        <taxon>Agromyces</taxon>
    </lineage>
</organism>
<dbReference type="EMBL" id="WSTA01000008">
    <property type="protein sequence ID" value="MWB97542.1"/>
    <property type="molecule type" value="Genomic_DNA"/>
</dbReference>
<dbReference type="Gene3D" id="3.40.50.720">
    <property type="entry name" value="NAD(P)-binding Rossmann-like Domain"/>
    <property type="match status" value="1"/>
</dbReference>
<dbReference type="Pfam" id="PF13561">
    <property type="entry name" value="adh_short_C2"/>
    <property type="match status" value="1"/>
</dbReference>
<name>A0A6I4NWS9_9MICO</name>
<dbReference type="GO" id="GO:0016616">
    <property type="term" value="F:oxidoreductase activity, acting on the CH-OH group of donors, NAD or NADP as acceptor"/>
    <property type="evidence" value="ECO:0007669"/>
    <property type="project" value="TreeGrafter"/>
</dbReference>
<evidence type="ECO:0000256" key="1">
    <source>
        <dbReference type="ARBA" id="ARBA00006484"/>
    </source>
</evidence>
<gene>
    <name evidence="3" type="ORF">GB864_03085</name>
</gene>
<keyword evidence="2" id="KW-0560">Oxidoreductase</keyword>
<dbReference type="CDD" id="cd05233">
    <property type="entry name" value="SDR_c"/>
    <property type="match status" value="1"/>
</dbReference>
<comment type="similarity">
    <text evidence="1">Belongs to the short-chain dehydrogenases/reductases (SDR) family.</text>
</comment>
<dbReference type="InterPro" id="IPR002347">
    <property type="entry name" value="SDR_fam"/>
</dbReference>